<evidence type="ECO:0000256" key="1">
    <source>
        <dbReference type="SAM" id="SignalP"/>
    </source>
</evidence>
<protein>
    <submittedName>
        <fullName evidence="2">Uncharacterized protein</fullName>
    </submittedName>
</protein>
<feature type="signal peptide" evidence="1">
    <location>
        <begin position="1"/>
        <end position="24"/>
    </location>
</feature>
<evidence type="ECO:0000313" key="4">
    <source>
        <dbReference type="Proteomes" id="UP000825935"/>
    </source>
</evidence>
<reference evidence="2" key="1">
    <citation type="submission" date="2021-08" db="EMBL/GenBank/DDBJ databases">
        <title>WGS assembly of Ceratopteris richardii.</title>
        <authorList>
            <person name="Marchant D.B."/>
            <person name="Chen G."/>
            <person name="Jenkins J."/>
            <person name="Shu S."/>
            <person name="Leebens-Mack J."/>
            <person name="Grimwood J."/>
            <person name="Schmutz J."/>
            <person name="Soltis P."/>
            <person name="Soltis D."/>
            <person name="Chen Z.-H."/>
        </authorList>
    </citation>
    <scope>NUCLEOTIDE SEQUENCE</scope>
    <source>
        <strain evidence="2">Whitten #5841</strain>
        <tissue evidence="2">Leaf</tissue>
    </source>
</reference>
<evidence type="ECO:0000313" key="3">
    <source>
        <dbReference type="EMBL" id="KAH7298493.1"/>
    </source>
</evidence>
<proteinExistence type="predicted"/>
<dbReference type="EMBL" id="CM035430">
    <property type="protein sequence ID" value="KAH7298492.1"/>
    <property type="molecule type" value="Genomic_DNA"/>
</dbReference>
<comment type="caution">
    <text evidence="2">The sequence shown here is derived from an EMBL/GenBank/DDBJ whole genome shotgun (WGS) entry which is preliminary data.</text>
</comment>
<keyword evidence="4" id="KW-1185">Reference proteome</keyword>
<sequence>MAIRKLALPVLLATFFVLLLPLNAHPHPPNPFSPPPHRPFFAPIVVKGRVLGWRDTPVKGATVVLKCGWEFIGKAYTGWDGNFRLDVNDFKFRKYNPVSDCKVIVKEPFNAADASLEFEGRFGGAFLYSTGDIFVHHSHDHHHHHP</sequence>
<accession>A0A8T2RPZ5</accession>
<feature type="chain" id="PRO_5036275831" evidence="1">
    <location>
        <begin position="25"/>
        <end position="146"/>
    </location>
</feature>
<gene>
    <name evidence="2" type="ORF">KP509_25G046300</name>
    <name evidence="3" type="ORF">KP509_25G046400</name>
</gene>
<name>A0A8T2RPZ5_CERRI</name>
<dbReference type="SUPFAM" id="SSF49464">
    <property type="entry name" value="Carboxypeptidase regulatory domain-like"/>
    <property type="match status" value="1"/>
</dbReference>
<dbReference type="AlphaFoldDB" id="A0A8T2RPZ5"/>
<dbReference type="EMBL" id="CM035430">
    <property type="protein sequence ID" value="KAH7298493.1"/>
    <property type="molecule type" value="Genomic_DNA"/>
</dbReference>
<organism evidence="2 4">
    <name type="scientific">Ceratopteris richardii</name>
    <name type="common">Triangle waterfern</name>
    <dbReference type="NCBI Taxonomy" id="49495"/>
    <lineage>
        <taxon>Eukaryota</taxon>
        <taxon>Viridiplantae</taxon>
        <taxon>Streptophyta</taxon>
        <taxon>Embryophyta</taxon>
        <taxon>Tracheophyta</taxon>
        <taxon>Polypodiopsida</taxon>
        <taxon>Polypodiidae</taxon>
        <taxon>Polypodiales</taxon>
        <taxon>Pteridineae</taxon>
        <taxon>Pteridaceae</taxon>
        <taxon>Parkerioideae</taxon>
        <taxon>Ceratopteris</taxon>
    </lineage>
</organism>
<dbReference type="InterPro" id="IPR008969">
    <property type="entry name" value="CarboxyPept-like_regulatory"/>
</dbReference>
<evidence type="ECO:0000313" key="2">
    <source>
        <dbReference type="EMBL" id="KAH7298492.1"/>
    </source>
</evidence>
<keyword evidence="1" id="KW-0732">Signal</keyword>
<dbReference type="Proteomes" id="UP000825935">
    <property type="component" value="Chromosome 25"/>
</dbReference>